<evidence type="ECO:0000256" key="2">
    <source>
        <dbReference type="ARBA" id="ARBA00022692"/>
    </source>
</evidence>
<keyword evidence="4 5" id="KW-0472">Membrane</keyword>
<name>A0A1F6V9T9_9BACT</name>
<keyword evidence="2 5" id="KW-0812">Transmembrane</keyword>
<evidence type="ECO:0000256" key="1">
    <source>
        <dbReference type="ARBA" id="ARBA00004141"/>
    </source>
</evidence>
<feature type="transmembrane region" description="Helical" evidence="5">
    <location>
        <begin position="227"/>
        <end position="248"/>
    </location>
</feature>
<evidence type="ECO:0000256" key="4">
    <source>
        <dbReference type="ARBA" id="ARBA00023136"/>
    </source>
</evidence>
<dbReference type="Proteomes" id="UP000178700">
    <property type="component" value="Unassembled WGS sequence"/>
</dbReference>
<proteinExistence type="predicted"/>
<sequence length="249" mass="27189">MATIYLYAFASVIAVSLVSFVGIFALSLKEEILRKYIFVFISIAVGALLGDAFIHLIPESFEDATNPLSVSVLIIAGILFFFILEKFFHWHHHGDDTKENHIHPVGKLIIFSDGVHNFIDGIIIGVSFLVSIPLGIATTLAVILHEIPQEIGDFAVLLHAGYSKSRALWLNFLSALLAVVGVIFALVLGEASENFIAYFLPIAAGGFIYIAVADLMPELHKTKEMKYSVLQIMAVIAGVLAMVALTFVE</sequence>
<keyword evidence="3 5" id="KW-1133">Transmembrane helix</keyword>
<organism evidence="6 7">
    <name type="scientific">Candidatus Nomurabacteria bacterium RIFCSPHIGHO2_01_FULL_39_10</name>
    <dbReference type="NCBI Taxonomy" id="1801733"/>
    <lineage>
        <taxon>Bacteria</taxon>
        <taxon>Candidatus Nomuraibacteriota</taxon>
    </lineage>
</organism>
<dbReference type="PANTHER" id="PTHR16950">
    <property type="entry name" value="ZINC TRANSPORTER SLC39A7 HISTIDINE-RICH MEMBRANE PROTEIN KE4"/>
    <property type="match status" value="1"/>
</dbReference>
<comment type="subcellular location">
    <subcellularLocation>
        <location evidence="1">Membrane</location>
        <topology evidence="1">Multi-pass membrane protein</topology>
    </subcellularLocation>
</comment>
<protein>
    <recommendedName>
        <fullName evidence="8">ZIP family metal transporter</fullName>
    </recommendedName>
</protein>
<dbReference type="Pfam" id="PF02535">
    <property type="entry name" value="Zip"/>
    <property type="match status" value="1"/>
</dbReference>
<gene>
    <name evidence="6" type="ORF">A2642_04870</name>
</gene>
<comment type="caution">
    <text evidence="6">The sequence shown here is derived from an EMBL/GenBank/DDBJ whole genome shotgun (WGS) entry which is preliminary data.</text>
</comment>
<evidence type="ECO:0000256" key="5">
    <source>
        <dbReference type="SAM" id="Phobius"/>
    </source>
</evidence>
<feature type="transmembrane region" description="Helical" evidence="5">
    <location>
        <begin position="168"/>
        <end position="189"/>
    </location>
</feature>
<dbReference type="GO" id="GO:0005385">
    <property type="term" value="F:zinc ion transmembrane transporter activity"/>
    <property type="evidence" value="ECO:0007669"/>
    <property type="project" value="TreeGrafter"/>
</dbReference>
<reference evidence="6 7" key="1">
    <citation type="journal article" date="2016" name="Nat. Commun.">
        <title>Thousands of microbial genomes shed light on interconnected biogeochemical processes in an aquifer system.</title>
        <authorList>
            <person name="Anantharaman K."/>
            <person name="Brown C.T."/>
            <person name="Hug L.A."/>
            <person name="Sharon I."/>
            <person name="Castelle C.J."/>
            <person name="Probst A.J."/>
            <person name="Thomas B.C."/>
            <person name="Singh A."/>
            <person name="Wilkins M.J."/>
            <person name="Karaoz U."/>
            <person name="Brodie E.L."/>
            <person name="Williams K.H."/>
            <person name="Hubbard S.S."/>
            <person name="Banfield J.F."/>
        </authorList>
    </citation>
    <scope>NUCLEOTIDE SEQUENCE [LARGE SCALE GENOMIC DNA]</scope>
</reference>
<accession>A0A1F6V9T9</accession>
<evidence type="ECO:0000313" key="6">
    <source>
        <dbReference type="EMBL" id="OGI66440.1"/>
    </source>
</evidence>
<feature type="transmembrane region" description="Helical" evidence="5">
    <location>
        <begin position="6"/>
        <end position="26"/>
    </location>
</feature>
<dbReference type="InterPro" id="IPR003689">
    <property type="entry name" value="ZIP"/>
</dbReference>
<dbReference type="AlphaFoldDB" id="A0A1F6V9T9"/>
<dbReference type="GO" id="GO:0016020">
    <property type="term" value="C:membrane"/>
    <property type="evidence" value="ECO:0007669"/>
    <property type="project" value="UniProtKB-SubCell"/>
</dbReference>
<evidence type="ECO:0000256" key="3">
    <source>
        <dbReference type="ARBA" id="ARBA00022989"/>
    </source>
</evidence>
<feature type="transmembrane region" description="Helical" evidence="5">
    <location>
        <begin position="195"/>
        <end position="215"/>
    </location>
</feature>
<feature type="transmembrane region" description="Helical" evidence="5">
    <location>
        <begin position="64"/>
        <end position="84"/>
    </location>
</feature>
<dbReference type="PANTHER" id="PTHR16950:SF16">
    <property type="entry name" value="ZINC TRANSPORTER ZIP13"/>
    <property type="match status" value="1"/>
</dbReference>
<evidence type="ECO:0008006" key="8">
    <source>
        <dbReference type="Google" id="ProtNLM"/>
    </source>
</evidence>
<dbReference type="EMBL" id="MFTJ01000011">
    <property type="protein sequence ID" value="OGI66440.1"/>
    <property type="molecule type" value="Genomic_DNA"/>
</dbReference>
<evidence type="ECO:0000313" key="7">
    <source>
        <dbReference type="Proteomes" id="UP000178700"/>
    </source>
</evidence>
<feature type="transmembrane region" description="Helical" evidence="5">
    <location>
        <begin position="38"/>
        <end position="58"/>
    </location>
</feature>
<dbReference type="GO" id="GO:0006882">
    <property type="term" value="P:intracellular zinc ion homeostasis"/>
    <property type="evidence" value="ECO:0007669"/>
    <property type="project" value="TreeGrafter"/>
</dbReference>